<comment type="caution">
    <text evidence="2">The sequence shown here is derived from an EMBL/GenBank/DDBJ whole genome shotgun (WGS) entry which is preliminary data.</text>
</comment>
<evidence type="ECO:0000256" key="1">
    <source>
        <dbReference type="SAM" id="MobiDB-lite"/>
    </source>
</evidence>
<keyword evidence="2" id="KW-0547">Nucleotide-binding</keyword>
<gene>
    <name evidence="2" type="ORF">PHMEG_00026628</name>
</gene>
<feature type="region of interest" description="Disordered" evidence="1">
    <location>
        <begin position="45"/>
        <end position="75"/>
    </location>
</feature>
<evidence type="ECO:0000313" key="2">
    <source>
        <dbReference type="EMBL" id="OWZ01906.1"/>
    </source>
</evidence>
<keyword evidence="3" id="KW-1185">Reference proteome</keyword>
<feature type="compositionally biased region" description="Acidic residues" evidence="1">
    <location>
        <begin position="64"/>
        <end position="73"/>
    </location>
</feature>
<dbReference type="OrthoDB" id="1930718at2759"/>
<accession>A0A225V7Z7</accession>
<dbReference type="EMBL" id="NBNE01006532">
    <property type="protein sequence ID" value="OWZ01906.1"/>
    <property type="molecule type" value="Genomic_DNA"/>
</dbReference>
<keyword evidence="2" id="KW-0347">Helicase</keyword>
<feature type="region of interest" description="Disordered" evidence="1">
    <location>
        <begin position="170"/>
        <end position="192"/>
    </location>
</feature>
<reference evidence="3" key="1">
    <citation type="submission" date="2017-03" db="EMBL/GenBank/DDBJ databases">
        <title>Phytopthora megakarya and P. palmivora, two closely related causual agents of cacao black pod achieved similar genome size and gene model numbers by different mechanisms.</title>
        <authorList>
            <person name="Ali S."/>
            <person name="Shao J."/>
            <person name="Larry D.J."/>
            <person name="Kronmiller B."/>
            <person name="Shen D."/>
            <person name="Strem M.D."/>
            <person name="Melnick R.L."/>
            <person name="Guiltinan M.J."/>
            <person name="Tyler B.M."/>
            <person name="Meinhardt L.W."/>
            <person name="Bailey B.A."/>
        </authorList>
    </citation>
    <scope>NUCLEOTIDE SEQUENCE [LARGE SCALE GENOMIC DNA]</scope>
    <source>
        <strain evidence="3">zdho120</strain>
    </source>
</reference>
<feature type="compositionally biased region" description="Low complexity" evidence="1">
    <location>
        <begin position="176"/>
        <end position="192"/>
    </location>
</feature>
<name>A0A225V7Z7_9STRA</name>
<organism evidence="2 3">
    <name type="scientific">Phytophthora megakarya</name>
    <dbReference type="NCBI Taxonomy" id="4795"/>
    <lineage>
        <taxon>Eukaryota</taxon>
        <taxon>Sar</taxon>
        <taxon>Stramenopiles</taxon>
        <taxon>Oomycota</taxon>
        <taxon>Peronosporomycetes</taxon>
        <taxon>Peronosporales</taxon>
        <taxon>Peronosporaceae</taxon>
        <taxon>Phytophthora</taxon>
    </lineage>
</organism>
<sequence length="192" mass="21030">MRVRTAPDPGSAADLAEFSGFLLQIGDGRYPVNDDIGEGDICLPHDTHPPEVPPVLEAPRDENADSGEDDETEWFPNFNLLPSVDDHHTRDLDLMVPDAAYAFDNVNALIDAVYPGNHAADLPNEYFVERAILAPTNASVRRINEMMAARLTGETNKYLSTDSLEGVADRTYSNRSSLTPSTSPESSPIKLF</sequence>
<proteinExistence type="predicted"/>
<dbReference type="GO" id="GO:0004386">
    <property type="term" value="F:helicase activity"/>
    <property type="evidence" value="ECO:0007669"/>
    <property type="project" value="UniProtKB-KW"/>
</dbReference>
<protein>
    <submittedName>
        <fullName evidence="2">Helitron helicase</fullName>
    </submittedName>
</protein>
<dbReference type="Proteomes" id="UP000198211">
    <property type="component" value="Unassembled WGS sequence"/>
</dbReference>
<evidence type="ECO:0000313" key="3">
    <source>
        <dbReference type="Proteomes" id="UP000198211"/>
    </source>
</evidence>
<keyword evidence="2" id="KW-0067">ATP-binding</keyword>
<keyword evidence="2" id="KW-0378">Hydrolase</keyword>
<dbReference type="AlphaFoldDB" id="A0A225V7Z7"/>